<accession>A0ACC6RH75</accession>
<name>A0ACC6RH75_9BURK</name>
<keyword evidence="2" id="KW-1185">Reference proteome</keyword>
<evidence type="ECO:0000313" key="1">
    <source>
        <dbReference type="EMBL" id="MEM5400568.1"/>
    </source>
</evidence>
<dbReference type="Proteomes" id="UP001392318">
    <property type="component" value="Unassembled WGS sequence"/>
</dbReference>
<dbReference type="EMBL" id="JAYMRU010000006">
    <property type="protein sequence ID" value="MEM5400568.1"/>
    <property type="molecule type" value="Genomic_DNA"/>
</dbReference>
<comment type="caution">
    <text evidence="1">The sequence shown here is derived from an EMBL/GenBank/DDBJ whole genome shotgun (WGS) entry which is preliminary data.</text>
</comment>
<sequence length="327" mass="36471">MGVLPDASGASAAGGSNTLEFVDGFVLGPDAYYSPSYRISPFRTADIADNLRLAPALTASATLDARFAGRKWTFTECGKEGIALALASLQLRPDDCVTIFTTSGNRYISGCVTREIEKVCKWSREIEDSTAAIFVNHEFGYPHRDLAGLRAYGVPIIEDACHSWLADTPARDMGLIGDFIAFSLPKVFPLQMGGLLAHRGHFDIQSRVEKESSLERYLLTVMSHTIPLLDAARLTRRRHHQKLSERFARLGCTPRFELLENDVPGVFLFNTPAGTDLALMKEHGWRHGIECSVFYGEDAFFIPVHERLREADLDYFTAVFSRFLKDR</sequence>
<reference evidence="1" key="1">
    <citation type="submission" date="2024-01" db="EMBL/GenBank/DDBJ databases">
        <title>The diversity of rhizobia nodulating Mimosa spp. in eleven states of Brazil covering several biomes is determined by host plant, location, and edaphic factors.</title>
        <authorList>
            <person name="Rouws L."/>
            <person name="Barauna A."/>
            <person name="Beukes C."/>
            <person name="De Faria S.M."/>
            <person name="Gross E."/>
            <person name="Dos Reis Junior F.B."/>
            <person name="Simon M."/>
            <person name="Maluk M."/>
            <person name="Odee D.W."/>
            <person name="Kenicer G."/>
            <person name="Young J.P.W."/>
            <person name="Reis V.M."/>
            <person name="Zilli J."/>
            <person name="James E.K."/>
        </authorList>
    </citation>
    <scope>NUCLEOTIDE SEQUENCE</scope>
    <source>
        <strain evidence="1">JPY452</strain>
    </source>
</reference>
<gene>
    <name evidence="1" type="ORF">VSR83_10790</name>
</gene>
<evidence type="ECO:0000313" key="2">
    <source>
        <dbReference type="Proteomes" id="UP001392318"/>
    </source>
</evidence>
<protein>
    <submittedName>
        <fullName evidence="1">Uncharacterized protein</fullName>
    </submittedName>
</protein>
<proteinExistence type="predicted"/>
<organism evidence="1 2">
    <name type="scientific">Paraburkholderia unamae</name>
    <dbReference type="NCBI Taxonomy" id="219649"/>
    <lineage>
        <taxon>Bacteria</taxon>
        <taxon>Pseudomonadati</taxon>
        <taxon>Pseudomonadota</taxon>
        <taxon>Betaproteobacteria</taxon>
        <taxon>Burkholderiales</taxon>
        <taxon>Burkholderiaceae</taxon>
        <taxon>Paraburkholderia</taxon>
    </lineage>
</organism>